<protein>
    <submittedName>
        <fullName evidence="1">HAD-superfamily hydrolase subfamily IIB</fullName>
    </submittedName>
</protein>
<gene>
    <name evidence="1" type="ordered locus">Rfer_0644</name>
</gene>
<dbReference type="GO" id="GO:0005829">
    <property type="term" value="C:cytosol"/>
    <property type="evidence" value="ECO:0007669"/>
    <property type="project" value="TreeGrafter"/>
</dbReference>
<accession>Q221A8</accession>
<evidence type="ECO:0000313" key="1">
    <source>
        <dbReference type="EMBL" id="ABD68395.1"/>
    </source>
</evidence>
<evidence type="ECO:0000313" key="2">
    <source>
        <dbReference type="Proteomes" id="UP000008332"/>
    </source>
</evidence>
<dbReference type="GO" id="GO:0016791">
    <property type="term" value="F:phosphatase activity"/>
    <property type="evidence" value="ECO:0007669"/>
    <property type="project" value="TreeGrafter"/>
</dbReference>
<dbReference type="InterPro" id="IPR023214">
    <property type="entry name" value="HAD_sf"/>
</dbReference>
<name>Q221A8_ALBFT</name>
<dbReference type="NCBIfam" id="TIGR01484">
    <property type="entry name" value="HAD-SF-IIB"/>
    <property type="match status" value="1"/>
</dbReference>
<reference evidence="2" key="1">
    <citation type="submission" date="2006-02" db="EMBL/GenBank/DDBJ databases">
        <title>Complete sequence of chromosome of Rhodoferax ferrireducens DSM 15236.</title>
        <authorList>
            <person name="Copeland A."/>
            <person name="Lucas S."/>
            <person name="Lapidus A."/>
            <person name="Barry K."/>
            <person name="Detter J.C."/>
            <person name="Glavina del Rio T."/>
            <person name="Hammon N."/>
            <person name="Israni S."/>
            <person name="Pitluck S."/>
            <person name="Brettin T."/>
            <person name="Bruce D."/>
            <person name="Han C."/>
            <person name="Tapia R."/>
            <person name="Gilna P."/>
            <person name="Kiss H."/>
            <person name="Schmutz J."/>
            <person name="Larimer F."/>
            <person name="Land M."/>
            <person name="Kyrpides N."/>
            <person name="Ivanova N."/>
            <person name="Richardson P."/>
        </authorList>
    </citation>
    <scope>NUCLEOTIDE SEQUENCE [LARGE SCALE GENOMIC DNA]</scope>
    <source>
        <strain evidence="2">ATCC BAA-621 / DSM 15236 / T118</strain>
    </source>
</reference>
<dbReference type="Pfam" id="PF08282">
    <property type="entry name" value="Hydrolase_3"/>
    <property type="match status" value="1"/>
</dbReference>
<dbReference type="GO" id="GO:0000287">
    <property type="term" value="F:magnesium ion binding"/>
    <property type="evidence" value="ECO:0007669"/>
    <property type="project" value="TreeGrafter"/>
</dbReference>
<dbReference type="Gene3D" id="3.40.50.1000">
    <property type="entry name" value="HAD superfamily/HAD-like"/>
    <property type="match status" value="2"/>
</dbReference>
<dbReference type="HOGENOM" id="CLU_075026_0_0_4"/>
<dbReference type="PANTHER" id="PTHR10000:SF8">
    <property type="entry name" value="HAD SUPERFAMILY HYDROLASE-LIKE, TYPE 3"/>
    <property type="match status" value="1"/>
</dbReference>
<dbReference type="KEGG" id="rfr:Rfer_0644"/>
<dbReference type="eggNOG" id="COG0561">
    <property type="taxonomic scope" value="Bacteria"/>
</dbReference>
<organism evidence="1 2">
    <name type="scientific">Albidiferax ferrireducens (strain ATCC BAA-621 / DSM 15236 / T118)</name>
    <name type="common">Rhodoferax ferrireducens</name>
    <dbReference type="NCBI Taxonomy" id="338969"/>
    <lineage>
        <taxon>Bacteria</taxon>
        <taxon>Pseudomonadati</taxon>
        <taxon>Pseudomonadota</taxon>
        <taxon>Betaproteobacteria</taxon>
        <taxon>Burkholderiales</taxon>
        <taxon>Comamonadaceae</taxon>
        <taxon>Rhodoferax</taxon>
    </lineage>
</organism>
<dbReference type="PANTHER" id="PTHR10000">
    <property type="entry name" value="PHOSPHOSERINE PHOSPHATASE"/>
    <property type="match status" value="1"/>
</dbReference>
<dbReference type="OrthoDB" id="5292903at2"/>
<dbReference type="Proteomes" id="UP000008332">
    <property type="component" value="Chromosome"/>
</dbReference>
<keyword evidence="2" id="KW-1185">Reference proteome</keyword>
<keyword evidence="1" id="KW-0378">Hydrolase</keyword>
<dbReference type="STRING" id="338969.Rfer_0644"/>
<dbReference type="EMBL" id="CP000267">
    <property type="protein sequence ID" value="ABD68395.1"/>
    <property type="molecule type" value="Genomic_DNA"/>
</dbReference>
<dbReference type="AlphaFoldDB" id="Q221A8"/>
<sequence length="283" mass="31104">MKALASWPQQDRRQLIGVFTDIDDTLTTDGAITPDALQALTRLKAAGLHVIPITGRPIGWCEPFANGDPAHGIAPWPVDAIVAENGAVAFAFANLCQISLQPPWNKGMQLSKLYQESDATRASHFTRLQQVATQVLHDVPGTSLSQDSPGRETDIAIDHSEFAHLPPDQIARVVAIMRAAGMNASVSSIHINGWFGSHNKLEGARWIVRELFGRDLDAERDQWVYVGDSTNDQLMFQHFRHSVGVANILRFASELTHQPRYITRSERGAGFAEVARAILDARG</sequence>
<dbReference type="SUPFAM" id="SSF56784">
    <property type="entry name" value="HAD-like"/>
    <property type="match status" value="1"/>
</dbReference>
<dbReference type="InterPro" id="IPR036412">
    <property type="entry name" value="HAD-like_sf"/>
</dbReference>
<dbReference type="InterPro" id="IPR006379">
    <property type="entry name" value="HAD-SF_hydro_IIB"/>
</dbReference>
<dbReference type="RefSeq" id="WP_011462968.1">
    <property type="nucleotide sequence ID" value="NC_007908.1"/>
</dbReference>
<proteinExistence type="predicted"/>